<dbReference type="PANTHER" id="PTHR30096">
    <property type="entry name" value="4,5-DOPA DIOXYGENASE EXTRADIOL-LIKE PROTEIN"/>
    <property type="match status" value="1"/>
</dbReference>
<accession>A0ABM9CR58</accession>
<dbReference type="CDD" id="cd07363">
    <property type="entry name" value="45_DOPA_Dioxygenase"/>
    <property type="match status" value="1"/>
</dbReference>
<dbReference type="GO" id="GO:0050297">
    <property type="term" value="F:stizolobate synthase activity"/>
    <property type="evidence" value="ECO:0007669"/>
    <property type="project" value="UniProtKB-EC"/>
</dbReference>
<evidence type="ECO:0000256" key="1">
    <source>
        <dbReference type="ARBA" id="ARBA00001947"/>
    </source>
</evidence>
<keyword evidence="8" id="KW-1185">Reference proteome</keyword>
<dbReference type="Pfam" id="PF02900">
    <property type="entry name" value="LigB"/>
    <property type="match status" value="1"/>
</dbReference>
<evidence type="ECO:0000256" key="4">
    <source>
        <dbReference type="ARBA" id="ARBA00022833"/>
    </source>
</evidence>
<keyword evidence="5 7" id="KW-0560">Oxidoreductase</keyword>
<dbReference type="Gene3D" id="3.40.830.10">
    <property type="entry name" value="LigB-like"/>
    <property type="match status" value="1"/>
</dbReference>
<evidence type="ECO:0000256" key="5">
    <source>
        <dbReference type="ARBA" id="ARBA00023002"/>
    </source>
</evidence>
<dbReference type="RefSeq" id="WP_236345759.1">
    <property type="nucleotide sequence ID" value="NZ_CAKMMF010000037.1"/>
</dbReference>
<comment type="similarity">
    <text evidence="2">Belongs to the DODA-type extradiol aromatic ring-opening dioxygenase family.</text>
</comment>
<comment type="caution">
    <text evidence="7">The sequence shown here is derived from an EMBL/GenBank/DDBJ whole genome shotgun (WGS) entry which is preliminary data.</text>
</comment>
<evidence type="ECO:0000313" key="7">
    <source>
        <dbReference type="EMBL" id="CAH1221859.1"/>
    </source>
</evidence>
<dbReference type="PANTHER" id="PTHR30096:SF0">
    <property type="entry name" value="4,5-DOPA DIOXYGENASE EXTRADIOL-LIKE PROTEIN"/>
    <property type="match status" value="1"/>
</dbReference>
<keyword evidence="7" id="KW-0223">Dioxygenase</keyword>
<dbReference type="Proteomes" id="UP000838686">
    <property type="component" value="Unassembled WGS sequence"/>
</dbReference>
<dbReference type="EC" id="1.13.11.29" evidence="7"/>
<gene>
    <name evidence="7" type="primary">ygiD_2</name>
    <name evidence="7" type="ORF">PAECIP111893_04792</name>
</gene>
<name>A0ABM9CR58_9BACL</name>
<keyword evidence="4" id="KW-0862">Zinc</keyword>
<reference evidence="7" key="1">
    <citation type="submission" date="2022-01" db="EMBL/GenBank/DDBJ databases">
        <authorList>
            <person name="Criscuolo A."/>
        </authorList>
    </citation>
    <scope>NUCLEOTIDE SEQUENCE</scope>
    <source>
        <strain evidence="7">CIP111893</strain>
    </source>
</reference>
<sequence>MMPALFINHGAPTLALAQSDYTGFLQETGKRLTPKAIVMFSAHWEERVTTISFADGPLETIYDFYGFPDALYEITYPAPGSPKLAERLEGVFHKAGIPTERDNKRGLDHGSWIFLKYMYPEANIPIVSVSVNPFLPNEEQYRIGEALRGLGAEDILVIGSGTTVHNFNEIKMGQQHPEQWAVEFDDWIADKVENRDVDSLVQYDRLAPHASRAVPRAEHFVPLFHAMGSAASAVTKPKVLYRGYEYGTFSYSCFEF</sequence>
<evidence type="ECO:0000313" key="8">
    <source>
        <dbReference type="Proteomes" id="UP000838686"/>
    </source>
</evidence>
<protein>
    <submittedName>
        <fullName evidence="7">4,5-DOPA dioxygenase extradiol</fullName>
        <ecNumber evidence="7">1.13.11.29</ecNumber>
    </submittedName>
</protein>
<dbReference type="PIRSF" id="PIRSF006157">
    <property type="entry name" value="Doxgns_DODA"/>
    <property type="match status" value="1"/>
</dbReference>
<proteinExistence type="inferred from homology"/>
<dbReference type="InterPro" id="IPR004183">
    <property type="entry name" value="Xdiol_dOase_suB"/>
</dbReference>
<feature type="domain" description="Extradiol ring-cleavage dioxygenase class III enzyme subunit B" evidence="6">
    <location>
        <begin position="23"/>
        <end position="248"/>
    </location>
</feature>
<comment type="cofactor">
    <cofactor evidence="1">
        <name>Zn(2+)</name>
        <dbReference type="ChEBI" id="CHEBI:29105"/>
    </cofactor>
</comment>
<evidence type="ECO:0000256" key="3">
    <source>
        <dbReference type="ARBA" id="ARBA00022723"/>
    </source>
</evidence>
<evidence type="ECO:0000259" key="6">
    <source>
        <dbReference type="Pfam" id="PF02900"/>
    </source>
</evidence>
<dbReference type="InterPro" id="IPR014436">
    <property type="entry name" value="Extradiol_dOase_DODA"/>
</dbReference>
<dbReference type="EMBL" id="CAKMMF010000037">
    <property type="protein sequence ID" value="CAH1221859.1"/>
    <property type="molecule type" value="Genomic_DNA"/>
</dbReference>
<keyword evidence="3" id="KW-0479">Metal-binding</keyword>
<evidence type="ECO:0000256" key="2">
    <source>
        <dbReference type="ARBA" id="ARBA00007581"/>
    </source>
</evidence>
<organism evidence="7 8">
    <name type="scientific">Paenibacillus plantiphilus</name>
    <dbReference type="NCBI Taxonomy" id="2905650"/>
    <lineage>
        <taxon>Bacteria</taxon>
        <taxon>Bacillati</taxon>
        <taxon>Bacillota</taxon>
        <taxon>Bacilli</taxon>
        <taxon>Bacillales</taxon>
        <taxon>Paenibacillaceae</taxon>
        <taxon>Paenibacillus</taxon>
    </lineage>
</organism>
<dbReference type="SUPFAM" id="SSF53213">
    <property type="entry name" value="LigB-like"/>
    <property type="match status" value="1"/>
</dbReference>